<dbReference type="RefSeq" id="WP_126535694.1">
    <property type="nucleotide sequence ID" value="NZ_BSPM01000008.1"/>
</dbReference>
<dbReference type="GO" id="GO:0003700">
    <property type="term" value="F:DNA-binding transcription factor activity"/>
    <property type="evidence" value="ECO:0007669"/>
    <property type="project" value="InterPro"/>
</dbReference>
<dbReference type="Pfam" id="PF00126">
    <property type="entry name" value="HTH_1"/>
    <property type="match status" value="1"/>
</dbReference>
<dbReference type="Gene3D" id="3.40.190.290">
    <property type="match status" value="1"/>
</dbReference>
<reference evidence="6 7" key="1">
    <citation type="submission" date="2019-03" db="EMBL/GenBank/DDBJ databases">
        <title>Genomic Encyclopedia of Type Strains, Phase IV (KMG-IV): sequencing the most valuable type-strain genomes for metagenomic binning, comparative biology and taxonomic classification.</title>
        <authorList>
            <person name="Goeker M."/>
        </authorList>
    </citation>
    <scope>NUCLEOTIDE SEQUENCE [LARGE SCALE GENOMIC DNA]</scope>
    <source>
        <strain evidence="6 7">DSM 102969</strain>
    </source>
</reference>
<dbReference type="GO" id="GO:0003677">
    <property type="term" value="F:DNA binding"/>
    <property type="evidence" value="ECO:0007669"/>
    <property type="project" value="UniProtKB-KW"/>
</dbReference>
<dbReference type="Gene3D" id="1.10.10.10">
    <property type="entry name" value="Winged helix-like DNA-binding domain superfamily/Winged helix DNA-binding domain"/>
    <property type="match status" value="1"/>
</dbReference>
<evidence type="ECO:0000256" key="2">
    <source>
        <dbReference type="ARBA" id="ARBA00023015"/>
    </source>
</evidence>
<gene>
    <name evidence="6" type="ORF">EDD54_1176</name>
</gene>
<dbReference type="InterPro" id="IPR058163">
    <property type="entry name" value="LysR-type_TF_proteobact-type"/>
</dbReference>
<proteinExistence type="inferred from homology"/>
<evidence type="ECO:0000256" key="4">
    <source>
        <dbReference type="ARBA" id="ARBA00023163"/>
    </source>
</evidence>
<protein>
    <submittedName>
        <fullName evidence="6">LysR family transcriptional regulator</fullName>
    </submittedName>
</protein>
<evidence type="ECO:0000313" key="7">
    <source>
        <dbReference type="Proteomes" id="UP000294547"/>
    </source>
</evidence>
<dbReference type="SUPFAM" id="SSF53850">
    <property type="entry name" value="Periplasmic binding protein-like II"/>
    <property type="match status" value="1"/>
</dbReference>
<dbReference type="InterPro" id="IPR000847">
    <property type="entry name" value="LysR_HTH_N"/>
</dbReference>
<dbReference type="SUPFAM" id="SSF46785">
    <property type="entry name" value="Winged helix' DNA-binding domain"/>
    <property type="match status" value="1"/>
</dbReference>
<organism evidence="6 7">
    <name type="scientific">Oharaeibacter diazotrophicus</name>
    <dbReference type="NCBI Taxonomy" id="1920512"/>
    <lineage>
        <taxon>Bacteria</taxon>
        <taxon>Pseudomonadati</taxon>
        <taxon>Pseudomonadota</taxon>
        <taxon>Alphaproteobacteria</taxon>
        <taxon>Hyphomicrobiales</taxon>
        <taxon>Pleomorphomonadaceae</taxon>
        <taxon>Oharaeibacter</taxon>
    </lineage>
</organism>
<evidence type="ECO:0000256" key="1">
    <source>
        <dbReference type="ARBA" id="ARBA00009437"/>
    </source>
</evidence>
<comment type="caution">
    <text evidence="6">The sequence shown here is derived from an EMBL/GenBank/DDBJ whole genome shotgun (WGS) entry which is preliminary data.</text>
</comment>
<dbReference type="InterPro" id="IPR036388">
    <property type="entry name" value="WH-like_DNA-bd_sf"/>
</dbReference>
<sequence>MDIEALKVVVEVLSRGSFAEVARGRGVEPSWVSRTVAAVEAELGFRLFQRTTRRLSPTELGASYLAKVGALVADLEAARDEALAASVGATGLLRLTASVAFGARCILPLIPAFRALHPAVRLDLVFTDDTLDIVAEKIDLAVRLAPEVSGDLVCTRLMPTRYRVCAAPSWGDGDGLGGDLARLASARCLRLALPAFRDRWLVRDATGTVTEVPIDGDLLFTSALTLYEAALMGLGPALLPLWLIADDLATGRLVDLLPEHDCAATQFDTSAWMLYPSRAYLPAKTRVAIDFLRERLAPLGVTGSARRDG</sequence>
<dbReference type="OrthoDB" id="9813056at2"/>
<keyword evidence="2" id="KW-0805">Transcription regulation</keyword>
<accession>A0A4R6RN94</accession>
<dbReference type="Proteomes" id="UP000294547">
    <property type="component" value="Unassembled WGS sequence"/>
</dbReference>
<dbReference type="Pfam" id="PF03466">
    <property type="entry name" value="LysR_substrate"/>
    <property type="match status" value="1"/>
</dbReference>
<feature type="domain" description="HTH lysR-type" evidence="5">
    <location>
        <begin position="1"/>
        <end position="58"/>
    </location>
</feature>
<dbReference type="CDD" id="cd08422">
    <property type="entry name" value="PBP2_CrgA_like"/>
    <property type="match status" value="1"/>
</dbReference>
<evidence type="ECO:0000313" key="6">
    <source>
        <dbReference type="EMBL" id="TDP87286.1"/>
    </source>
</evidence>
<dbReference type="InterPro" id="IPR036390">
    <property type="entry name" value="WH_DNA-bd_sf"/>
</dbReference>
<keyword evidence="3" id="KW-0238">DNA-binding</keyword>
<evidence type="ECO:0000259" key="5">
    <source>
        <dbReference type="PROSITE" id="PS50931"/>
    </source>
</evidence>
<name>A0A4R6RN94_9HYPH</name>
<comment type="similarity">
    <text evidence="1">Belongs to the LysR transcriptional regulatory family.</text>
</comment>
<keyword evidence="4" id="KW-0804">Transcription</keyword>
<dbReference type="PANTHER" id="PTHR30537">
    <property type="entry name" value="HTH-TYPE TRANSCRIPTIONAL REGULATOR"/>
    <property type="match status" value="1"/>
</dbReference>
<dbReference type="EMBL" id="SNXY01000006">
    <property type="protein sequence ID" value="TDP87286.1"/>
    <property type="molecule type" value="Genomic_DNA"/>
</dbReference>
<keyword evidence="7" id="KW-1185">Reference proteome</keyword>
<dbReference type="InterPro" id="IPR005119">
    <property type="entry name" value="LysR_subst-bd"/>
</dbReference>
<dbReference type="AlphaFoldDB" id="A0A4R6RN94"/>
<evidence type="ECO:0000256" key="3">
    <source>
        <dbReference type="ARBA" id="ARBA00023125"/>
    </source>
</evidence>
<dbReference type="PROSITE" id="PS50931">
    <property type="entry name" value="HTH_LYSR"/>
    <property type="match status" value="1"/>
</dbReference>
<dbReference type="PANTHER" id="PTHR30537:SF5">
    <property type="entry name" value="HTH-TYPE TRANSCRIPTIONAL ACTIVATOR TTDR-RELATED"/>
    <property type="match status" value="1"/>
</dbReference>